<sequence>MENSFLDFDKAHFHAEPAFHRGKNIIWIHFPKDFKLVDVLKKQTIPKWSKTKQCWYISDNTFNRQLFGLELKVIGKDALQKIKPINQPALQNLIDHMKLKGLSPNTIKTYTLEFAQLLYLIRDFPIDQLTPERLKSYFLYCINQLEISENHLHSRINAIKFYFEKVQHQPKMFFDIPRPKKPLLLPKALNTNEIKKLINTTENPKHQLILKLVYGMGLRVSEIVNLKIQHIDSQAMRVLIQSGKGKKDRYVNLPESILQELRIYYKTALPKDYLFEGQYGGQYSIRSVQAVFKNAMKKCGIHKNVGIHSLRHSYATHLIEQGTDIRFVQDLLGHSNIKTTMLYTSLTDQKKRMIRSPLDNL</sequence>
<dbReference type="AlphaFoldDB" id="A0A3D9D5C8"/>
<dbReference type="SUPFAM" id="SSF56349">
    <property type="entry name" value="DNA breaking-rejoining enzymes"/>
    <property type="match status" value="1"/>
</dbReference>
<protein>
    <submittedName>
        <fullName evidence="8">Integrase</fullName>
    </submittedName>
</protein>
<dbReference type="Gene3D" id="1.10.443.10">
    <property type="entry name" value="Intergrase catalytic core"/>
    <property type="match status" value="1"/>
</dbReference>
<comment type="caution">
    <text evidence="8">The sequence shown here is derived from an EMBL/GenBank/DDBJ whole genome shotgun (WGS) entry which is preliminary data.</text>
</comment>
<accession>A0A3D9D5C8</accession>
<dbReference type="PROSITE" id="PS51900">
    <property type="entry name" value="CB"/>
    <property type="match status" value="1"/>
</dbReference>
<dbReference type="InterPro" id="IPR044068">
    <property type="entry name" value="CB"/>
</dbReference>
<evidence type="ECO:0000256" key="5">
    <source>
        <dbReference type="PROSITE-ProRule" id="PRU01248"/>
    </source>
</evidence>
<feature type="domain" description="Core-binding (CB)" evidence="7">
    <location>
        <begin position="84"/>
        <end position="167"/>
    </location>
</feature>
<feature type="domain" description="Tyr recombinase" evidence="6">
    <location>
        <begin position="184"/>
        <end position="356"/>
    </location>
</feature>
<keyword evidence="2" id="KW-0229">DNA integration</keyword>
<dbReference type="Pfam" id="PF00589">
    <property type="entry name" value="Phage_integrase"/>
    <property type="match status" value="1"/>
</dbReference>
<evidence type="ECO:0000256" key="3">
    <source>
        <dbReference type="ARBA" id="ARBA00023125"/>
    </source>
</evidence>
<dbReference type="InterPro" id="IPR002104">
    <property type="entry name" value="Integrase_catalytic"/>
</dbReference>
<dbReference type="InterPro" id="IPR010998">
    <property type="entry name" value="Integrase_recombinase_N"/>
</dbReference>
<evidence type="ECO:0000256" key="4">
    <source>
        <dbReference type="ARBA" id="ARBA00023172"/>
    </source>
</evidence>
<proteinExistence type="inferred from homology"/>
<dbReference type="EMBL" id="QNUG01000001">
    <property type="protein sequence ID" value="REC73184.1"/>
    <property type="molecule type" value="Genomic_DNA"/>
</dbReference>
<name>A0A3D9D5C8_9FLAO</name>
<gene>
    <name evidence="8" type="ORF">DRF58_00045</name>
</gene>
<evidence type="ECO:0000313" key="8">
    <source>
        <dbReference type="EMBL" id="REC73184.1"/>
    </source>
</evidence>
<dbReference type="GO" id="GO:0003677">
    <property type="term" value="F:DNA binding"/>
    <property type="evidence" value="ECO:0007669"/>
    <property type="project" value="UniProtKB-UniRule"/>
</dbReference>
<dbReference type="InterPro" id="IPR011010">
    <property type="entry name" value="DNA_brk_join_enz"/>
</dbReference>
<organism evidence="8 9">
    <name type="scientific">Epilithonimonas hispanica</name>
    <dbReference type="NCBI Taxonomy" id="358687"/>
    <lineage>
        <taxon>Bacteria</taxon>
        <taxon>Pseudomonadati</taxon>
        <taxon>Bacteroidota</taxon>
        <taxon>Flavobacteriia</taxon>
        <taxon>Flavobacteriales</taxon>
        <taxon>Weeksellaceae</taxon>
        <taxon>Chryseobacterium group</taxon>
        <taxon>Epilithonimonas</taxon>
    </lineage>
</organism>
<dbReference type="PANTHER" id="PTHR30349:SF64">
    <property type="entry name" value="PROPHAGE INTEGRASE INTD-RELATED"/>
    <property type="match status" value="1"/>
</dbReference>
<dbReference type="InterPro" id="IPR004107">
    <property type="entry name" value="Integrase_SAM-like_N"/>
</dbReference>
<evidence type="ECO:0000256" key="1">
    <source>
        <dbReference type="ARBA" id="ARBA00008857"/>
    </source>
</evidence>
<dbReference type="GO" id="GO:0015074">
    <property type="term" value="P:DNA integration"/>
    <property type="evidence" value="ECO:0007669"/>
    <property type="project" value="UniProtKB-KW"/>
</dbReference>
<dbReference type="Gene3D" id="1.10.150.130">
    <property type="match status" value="1"/>
</dbReference>
<dbReference type="Pfam" id="PF13495">
    <property type="entry name" value="Phage_int_SAM_4"/>
    <property type="match status" value="1"/>
</dbReference>
<dbReference type="PANTHER" id="PTHR30349">
    <property type="entry name" value="PHAGE INTEGRASE-RELATED"/>
    <property type="match status" value="1"/>
</dbReference>
<evidence type="ECO:0000259" key="6">
    <source>
        <dbReference type="PROSITE" id="PS51898"/>
    </source>
</evidence>
<dbReference type="RefSeq" id="WP_116031311.1">
    <property type="nucleotide sequence ID" value="NZ_JBHLVV010000067.1"/>
</dbReference>
<evidence type="ECO:0000256" key="2">
    <source>
        <dbReference type="ARBA" id="ARBA00022908"/>
    </source>
</evidence>
<dbReference type="OrthoDB" id="9801717at2"/>
<dbReference type="InterPro" id="IPR013762">
    <property type="entry name" value="Integrase-like_cat_sf"/>
</dbReference>
<reference evidence="8 9" key="1">
    <citation type="journal article" date="2006" name="Int. J. Syst. Evol. Microbiol.">
        <title>Chryseobacterium hispanicum sp. nov., isolated from the drinking water distribution system of Sevilla, Spain.</title>
        <authorList>
            <person name="Gallego V."/>
            <person name="Garcia M.T."/>
            <person name="Ventosa A."/>
        </authorList>
    </citation>
    <scope>NUCLEOTIDE SEQUENCE [LARGE SCALE GENOMIC DNA]</scope>
    <source>
        <strain evidence="8 9">KCTC 22104</strain>
    </source>
</reference>
<dbReference type="GO" id="GO:0006310">
    <property type="term" value="P:DNA recombination"/>
    <property type="evidence" value="ECO:0007669"/>
    <property type="project" value="UniProtKB-KW"/>
</dbReference>
<keyword evidence="9" id="KW-1185">Reference proteome</keyword>
<keyword evidence="4" id="KW-0233">DNA recombination</keyword>
<dbReference type="PROSITE" id="PS51898">
    <property type="entry name" value="TYR_RECOMBINASE"/>
    <property type="match status" value="1"/>
</dbReference>
<evidence type="ECO:0000313" key="9">
    <source>
        <dbReference type="Proteomes" id="UP000256326"/>
    </source>
</evidence>
<evidence type="ECO:0000259" key="7">
    <source>
        <dbReference type="PROSITE" id="PS51900"/>
    </source>
</evidence>
<dbReference type="Proteomes" id="UP000256326">
    <property type="component" value="Unassembled WGS sequence"/>
</dbReference>
<keyword evidence="3 5" id="KW-0238">DNA-binding</keyword>
<dbReference type="InterPro" id="IPR050090">
    <property type="entry name" value="Tyrosine_recombinase_XerCD"/>
</dbReference>
<comment type="similarity">
    <text evidence="1">Belongs to the 'phage' integrase family.</text>
</comment>